<comment type="caution">
    <text evidence="3">The sequence shown here is derived from an EMBL/GenBank/DDBJ whole genome shotgun (WGS) entry which is preliminary data.</text>
</comment>
<protein>
    <submittedName>
        <fullName evidence="3">Uncharacterized protein</fullName>
    </submittedName>
</protein>
<dbReference type="OrthoDB" id="3239304at2759"/>
<keyword evidence="2" id="KW-0472">Membrane</keyword>
<dbReference type="EMBL" id="JAAAUQ010001944">
    <property type="protein sequence ID" value="KAF9130393.1"/>
    <property type="molecule type" value="Genomic_DNA"/>
</dbReference>
<gene>
    <name evidence="3" type="ORF">BG015_004014</name>
</gene>
<feature type="transmembrane region" description="Helical" evidence="2">
    <location>
        <begin position="12"/>
        <end position="37"/>
    </location>
</feature>
<dbReference type="AlphaFoldDB" id="A0A9P5RGY8"/>
<feature type="transmembrane region" description="Helical" evidence="2">
    <location>
        <begin position="82"/>
        <end position="103"/>
    </location>
</feature>
<feature type="transmembrane region" description="Helical" evidence="2">
    <location>
        <begin position="49"/>
        <end position="70"/>
    </location>
</feature>
<keyword evidence="4" id="KW-1185">Reference proteome</keyword>
<evidence type="ECO:0000256" key="2">
    <source>
        <dbReference type="SAM" id="Phobius"/>
    </source>
</evidence>
<evidence type="ECO:0000313" key="3">
    <source>
        <dbReference type="EMBL" id="KAF9130393.1"/>
    </source>
</evidence>
<name>A0A9P5RGY8_9FUNG</name>
<feature type="compositionally biased region" description="Low complexity" evidence="1">
    <location>
        <begin position="202"/>
        <end position="212"/>
    </location>
</feature>
<dbReference type="Proteomes" id="UP000748756">
    <property type="component" value="Unassembled WGS sequence"/>
</dbReference>
<proteinExistence type="predicted"/>
<feature type="transmembrane region" description="Helical" evidence="2">
    <location>
        <begin position="147"/>
        <end position="170"/>
    </location>
</feature>
<accession>A0A9P5RGY8</accession>
<organism evidence="3 4">
    <name type="scientific">Linnemannia schmuckeri</name>
    <dbReference type="NCBI Taxonomy" id="64567"/>
    <lineage>
        <taxon>Eukaryota</taxon>
        <taxon>Fungi</taxon>
        <taxon>Fungi incertae sedis</taxon>
        <taxon>Mucoromycota</taxon>
        <taxon>Mortierellomycotina</taxon>
        <taxon>Mortierellomycetes</taxon>
        <taxon>Mortierellales</taxon>
        <taxon>Mortierellaceae</taxon>
        <taxon>Linnemannia</taxon>
    </lineage>
</organism>
<reference evidence="3" key="1">
    <citation type="journal article" date="2020" name="Fungal Divers.">
        <title>Resolving the Mortierellaceae phylogeny through synthesis of multi-gene phylogenetics and phylogenomics.</title>
        <authorList>
            <person name="Vandepol N."/>
            <person name="Liber J."/>
            <person name="Desiro A."/>
            <person name="Na H."/>
            <person name="Kennedy M."/>
            <person name="Barry K."/>
            <person name="Grigoriev I.V."/>
            <person name="Miller A.N."/>
            <person name="O'Donnell K."/>
            <person name="Stajich J.E."/>
            <person name="Bonito G."/>
        </authorList>
    </citation>
    <scope>NUCLEOTIDE SEQUENCE</scope>
    <source>
        <strain evidence="3">NRRL 6426</strain>
    </source>
</reference>
<keyword evidence="2" id="KW-0812">Transmembrane</keyword>
<evidence type="ECO:0000256" key="1">
    <source>
        <dbReference type="SAM" id="MobiDB-lite"/>
    </source>
</evidence>
<evidence type="ECO:0000313" key="4">
    <source>
        <dbReference type="Proteomes" id="UP000748756"/>
    </source>
</evidence>
<keyword evidence="2" id="KW-1133">Transmembrane helix</keyword>
<feature type="region of interest" description="Disordered" evidence="1">
    <location>
        <begin position="198"/>
        <end position="221"/>
    </location>
</feature>
<sequence>MSSAHRNYCCCCIPYRVAVFIVSLFALVFGGGTIWGFVRSGIADSTTKWATYILAGVYILLGVSGMFAVLIKKYAVAKNFSVLWWIATILITILSVLGIVLLATREQNDVKAICTLAILDDNPKYQGGVPYSATGLEEDVGSCYRTVMIVVGVCTSVQLFLMIVGGSVASSYTSEVKHRKNGLTYTYGQGYAFLQPQPQPPMQQTVPQPQYQKTHPYQHIG</sequence>